<gene>
    <name evidence="1" type="ORF">Raf01_08330</name>
</gene>
<sequence>MMLSRARYDISYVTYPGQSPTRVVTSTRQGKRSAAVRADKEGRLACRRDYGGLAREPELGGNRGVRMTEIASRTEAFSLVADGVAAGLVAPWRLYLARGCRYLSLSVGERSEWDAWRIHLGCPDLTIRVYEAEGVVRRSSVAEIVQSGCRIAIELIEDVDTGDLCMLLDEPEVTP</sequence>
<accession>A0A8J3QL91</accession>
<dbReference type="EMBL" id="BONZ01000009">
    <property type="protein sequence ID" value="GIH12661.1"/>
    <property type="molecule type" value="Genomic_DNA"/>
</dbReference>
<dbReference type="Proteomes" id="UP000642748">
    <property type="component" value="Unassembled WGS sequence"/>
</dbReference>
<protein>
    <submittedName>
        <fullName evidence="1">Uncharacterized protein</fullName>
    </submittedName>
</protein>
<evidence type="ECO:0000313" key="1">
    <source>
        <dbReference type="EMBL" id="GIH12661.1"/>
    </source>
</evidence>
<keyword evidence="2" id="KW-1185">Reference proteome</keyword>
<reference evidence="1" key="1">
    <citation type="submission" date="2021-01" db="EMBL/GenBank/DDBJ databases">
        <title>Whole genome shotgun sequence of Rugosimonospora africana NBRC 104875.</title>
        <authorList>
            <person name="Komaki H."/>
            <person name="Tamura T."/>
        </authorList>
    </citation>
    <scope>NUCLEOTIDE SEQUENCE</scope>
    <source>
        <strain evidence="1">NBRC 104875</strain>
    </source>
</reference>
<organism evidence="1 2">
    <name type="scientific">Rugosimonospora africana</name>
    <dbReference type="NCBI Taxonomy" id="556532"/>
    <lineage>
        <taxon>Bacteria</taxon>
        <taxon>Bacillati</taxon>
        <taxon>Actinomycetota</taxon>
        <taxon>Actinomycetes</taxon>
        <taxon>Micromonosporales</taxon>
        <taxon>Micromonosporaceae</taxon>
        <taxon>Rugosimonospora</taxon>
    </lineage>
</organism>
<dbReference type="AlphaFoldDB" id="A0A8J3QL91"/>
<evidence type="ECO:0000313" key="2">
    <source>
        <dbReference type="Proteomes" id="UP000642748"/>
    </source>
</evidence>
<comment type="caution">
    <text evidence="1">The sequence shown here is derived from an EMBL/GenBank/DDBJ whole genome shotgun (WGS) entry which is preliminary data.</text>
</comment>
<name>A0A8J3QL91_9ACTN</name>
<proteinExistence type="predicted"/>